<dbReference type="GO" id="GO:0032259">
    <property type="term" value="P:methylation"/>
    <property type="evidence" value="ECO:0007669"/>
    <property type="project" value="UniProtKB-KW"/>
</dbReference>
<reference evidence="4 5" key="1">
    <citation type="submission" date="2014-07" db="EMBL/GenBank/DDBJ databases">
        <authorList>
            <person name="McCorrison J."/>
            <person name="Sanka R."/>
            <person name="Torralba M."/>
            <person name="Gillis M."/>
            <person name="Haft D.H."/>
            <person name="Methe B."/>
            <person name="Sutton G."/>
            <person name="Nelson K.E."/>
        </authorList>
    </citation>
    <scope>NUCLEOTIDE SEQUENCE [LARGE SCALE GENOMIC DNA]</scope>
    <source>
        <strain evidence="4 5">DNF00882</strain>
    </source>
</reference>
<keyword evidence="4" id="KW-0808">Transferase</keyword>
<protein>
    <submittedName>
        <fullName evidence="4">Methyltransferase</fullName>
    </submittedName>
</protein>
<dbReference type="InterPro" id="IPR036413">
    <property type="entry name" value="YaeB-like_sf"/>
</dbReference>
<proteinExistence type="inferred from homology"/>
<gene>
    <name evidence="4" type="ORF">HMPREF0654_09760</name>
</gene>
<name>A0A096BYM4_9BACT</name>
<dbReference type="Pfam" id="PF18389">
    <property type="entry name" value="TrmO_C"/>
    <property type="match status" value="1"/>
</dbReference>
<dbReference type="InterPro" id="IPR023368">
    <property type="entry name" value="UPF0066_cons_site"/>
</dbReference>
<dbReference type="NCBIfam" id="TIGR00104">
    <property type="entry name" value="tRNA_TsaA"/>
    <property type="match status" value="1"/>
</dbReference>
<dbReference type="InterPro" id="IPR040372">
    <property type="entry name" value="YaeB-like"/>
</dbReference>
<dbReference type="PANTHER" id="PTHR12818">
    <property type="entry name" value="TRNA (ADENINE(37)-N6)-METHYLTRANSFERASE"/>
    <property type="match status" value="1"/>
</dbReference>
<dbReference type="Pfam" id="PF01980">
    <property type="entry name" value="TrmO_N"/>
    <property type="match status" value="1"/>
</dbReference>
<dbReference type="EMBL" id="JRNR01000105">
    <property type="protein sequence ID" value="KGF47827.1"/>
    <property type="molecule type" value="Genomic_DNA"/>
</dbReference>
<accession>A0A096BYM4</accession>
<evidence type="ECO:0000313" key="4">
    <source>
        <dbReference type="EMBL" id="KGF47827.1"/>
    </source>
</evidence>
<dbReference type="SUPFAM" id="SSF118196">
    <property type="entry name" value="YaeB-like"/>
    <property type="match status" value="1"/>
</dbReference>
<dbReference type="InterPro" id="IPR036414">
    <property type="entry name" value="YaeB_N_sf"/>
</dbReference>
<dbReference type="PROSITE" id="PS51668">
    <property type="entry name" value="TSAA_2"/>
    <property type="match status" value="1"/>
</dbReference>
<dbReference type="PROSITE" id="PS01318">
    <property type="entry name" value="TSAA_1"/>
    <property type="match status" value="1"/>
</dbReference>
<evidence type="ECO:0000259" key="3">
    <source>
        <dbReference type="PROSITE" id="PS51668"/>
    </source>
</evidence>
<dbReference type="InterPro" id="IPR041369">
    <property type="entry name" value="TrmO_C"/>
</dbReference>
<dbReference type="Gene3D" id="3.30.2310.10">
    <property type="entry name" value="YaeB-like"/>
    <property type="match status" value="1"/>
</dbReference>
<dbReference type="GO" id="GO:0008168">
    <property type="term" value="F:methyltransferase activity"/>
    <property type="evidence" value="ECO:0007669"/>
    <property type="project" value="UniProtKB-KW"/>
</dbReference>
<dbReference type="CDD" id="cd09281">
    <property type="entry name" value="UPF0066"/>
    <property type="match status" value="1"/>
</dbReference>
<keyword evidence="1" id="KW-0949">S-adenosyl-L-methionine</keyword>
<dbReference type="Gene3D" id="2.40.30.70">
    <property type="entry name" value="YaeB-like"/>
    <property type="match status" value="1"/>
</dbReference>
<comment type="caution">
    <text evidence="4">The sequence shown here is derived from an EMBL/GenBank/DDBJ whole genome shotgun (WGS) entry which is preliminary data.</text>
</comment>
<sequence>MKEIEPIAYFRSPFPAKFGIPRQSGVVKALRGRVVFEPKFSKEEALRGMEGFDYIWLIWGFSANEREKRAESDVNNSLTVRPPRLGGNERVGVFASRSPFRPNGLGLSSVKIVEIGKGFIEVAGADLMDGTPIYDVKPYIPYVDAHSNARGGFTDLHEWQPLEVVLPDNILDFFTESEAKTLSDILAQDPRPSYQHDANRIYGMQFIDKDVRFRVENQCCIVVEIL</sequence>
<keyword evidence="4" id="KW-0489">Methyltransferase</keyword>
<dbReference type="PANTHER" id="PTHR12818:SF0">
    <property type="entry name" value="TRNA (ADENINE(37)-N6)-METHYLTRANSFERASE"/>
    <property type="match status" value="1"/>
</dbReference>
<dbReference type="RefSeq" id="WP_004355820.1">
    <property type="nucleotide sequence ID" value="NZ_JRNR01000105.1"/>
</dbReference>
<dbReference type="Proteomes" id="UP000029538">
    <property type="component" value="Unassembled WGS sequence"/>
</dbReference>
<comment type="similarity">
    <text evidence="2">Belongs to the tRNA methyltransferase O family.</text>
</comment>
<evidence type="ECO:0000256" key="1">
    <source>
        <dbReference type="ARBA" id="ARBA00022691"/>
    </source>
</evidence>
<dbReference type="AlphaFoldDB" id="A0A096BYM4"/>
<feature type="domain" description="TsaA-like" evidence="3">
    <location>
        <begin position="4"/>
        <end position="148"/>
    </location>
</feature>
<evidence type="ECO:0000313" key="5">
    <source>
        <dbReference type="Proteomes" id="UP000029538"/>
    </source>
</evidence>
<organism evidence="4 5">
    <name type="scientific">Prevotella disiens DNF00882</name>
    <dbReference type="NCBI Taxonomy" id="1401075"/>
    <lineage>
        <taxon>Bacteria</taxon>
        <taxon>Pseudomonadati</taxon>
        <taxon>Bacteroidota</taxon>
        <taxon>Bacteroidia</taxon>
        <taxon>Bacteroidales</taxon>
        <taxon>Prevotellaceae</taxon>
        <taxon>Prevotella</taxon>
    </lineage>
</organism>
<dbReference type="InterPro" id="IPR023370">
    <property type="entry name" value="TrmO-like_N"/>
</dbReference>
<evidence type="ECO:0000256" key="2">
    <source>
        <dbReference type="ARBA" id="ARBA00033753"/>
    </source>
</evidence>